<dbReference type="GO" id="GO:0006865">
    <property type="term" value="P:amino acid transport"/>
    <property type="evidence" value="ECO:0007669"/>
    <property type="project" value="UniProtKB-KW"/>
</dbReference>
<keyword evidence="6 7" id="KW-0472">Membrane</keyword>
<accession>A0A7G2DSW7</accession>
<dbReference type="InterPro" id="IPR013057">
    <property type="entry name" value="AA_transpt_TM"/>
</dbReference>
<feature type="transmembrane region" description="Helical" evidence="7">
    <location>
        <begin position="170"/>
        <end position="190"/>
    </location>
</feature>
<dbReference type="GO" id="GO:0016020">
    <property type="term" value="C:membrane"/>
    <property type="evidence" value="ECO:0007669"/>
    <property type="project" value="UniProtKB-SubCell"/>
</dbReference>
<protein>
    <submittedName>
        <fullName evidence="9">(thale cress) hypothetical protein</fullName>
    </submittedName>
</protein>
<gene>
    <name evidence="9" type="ORF">AT9943_LOCUS659</name>
</gene>
<evidence type="ECO:0000256" key="2">
    <source>
        <dbReference type="ARBA" id="ARBA00022448"/>
    </source>
</evidence>
<keyword evidence="2" id="KW-0813">Transport</keyword>
<feature type="domain" description="Amino acid transporter transmembrane" evidence="8">
    <location>
        <begin position="17"/>
        <end position="421"/>
    </location>
</feature>
<keyword evidence="4" id="KW-0029">Amino-acid transport</keyword>
<evidence type="ECO:0000256" key="5">
    <source>
        <dbReference type="ARBA" id="ARBA00022989"/>
    </source>
</evidence>
<dbReference type="InterPro" id="IPR007849">
    <property type="entry name" value="ATP10"/>
</dbReference>
<evidence type="ECO:0000313" key="10">
    <source>
        <dbReference type="Proteomes" id="UP000516314"/>
    </source>
</evidence>
<dbReference type="Pfam" id="PF05176">
    <property type="entry name" value="ATP-synt_10"/>
    <property type="match status" value="1"/>
</dbReference>
<dbReference type="Proteomes" id="UP000516314">
    <property type="component" value="Chromosome 1"/>
</dbReference>
<feature type="transmembrane region" description="Helical" evidence="7">
    <location>
        <begin position="141"/>
        <end position="158"/>
    </location>
</feature>
<feature type="transmembrane region" description="Helical" evidence="7">
    <location>
        <begin position="45"/>
        <end position="69"/>
    </location>
</feature>
<dbReference type="AlphaFoldDB" id="A0A7G2DSW7"/>
<feature type="transmembrane region" description="Helical" evidence="7">
    <location>
        <begin position="210"/>
        <end position="229"/>
    </location>
</feature>
<evidence type="ECO:0000256" key="4">
    <source>
        <dbReference type="ARBA" id="ARBA00022970"/>
    </source>
</evidence>
<organism evidence="9 10">
    <name type="scientific">Arabidopsis thaliana</name>
    <name type="common">Mouse-ear cress</name>
    <dbReference type="NCBI Taxonomy" id="3702"/>
    <lineage>
        <taxon>Eukaryota</taxon>
        <taxon>Viridiplantae</taxon>
        <taxon>Streptophyta</taxon>
        <taxon>Embryophyta</taxon>
        <taxon>Tracheophyta</taxon>
        <taxon>Spermatophyta</taxon>
        <taxon>Magnoliopsida</taxon>
        <taxon>eudicotyledons</taxon>
        <taxon>Gunneridae</taxon>
        <taxon>Pentapetalae</taxon>
        <taxon>rosids</taxon>
        <taxon>malvids</taxon>
        <taxon>Brassicales</taxon>
        <taxon>Brassicaceae</taxon>
        <taxon>Camelineae</taxon>
        <taxon>Arabidopsis</taxon>
    </lineage>
</organism>
<feature type="transmembrane region" description="Helical" evidence="7">
    <location>
        <begin position="250"/>
        <end position="270"/>
    </location>
</feature>
<feature type="transmembrane region" description="Helical" evidence="7">
    <location>
        <begin position="370"/>
        <end position="392"/>
    </location>
</feature>
<feature type="transmembrane region" description="Helical" evidence="7">
    <location>
        <begin position="20"/>
        <end position="39"/>
    </location>
</feature>
<feature type="transmembrane region" description="Helical" evidence="7">
    <location>
        <begin position="290"/>
        <end position="316"/>
    </location>
</feature>
<keyword evidence="5 7" id="KW-1133">Transmembrane helix</keyword>
<proteinExistence type="predicted"/>
<feature type="transmembrane region" description="Helical" evidence="7">
    <location>
        <begin position="344"/>
        <end position="364"/>
    </location>
</feature>
<evidence type="ECO:0000259" key="8">
    <source>
        <dbReference type="Pfam" id="PF01490"/>
    </source>
</evidence>
<reference evidence="9 10" key="1">
    <citation type="submission" date="2020-09" db="EMBL/GenBank/DDBJ databases">
        <authorList>
            <person name="Ashkenazy H."/>
        </authorList>
    </citation>
    <scope>NUCLEOTIDE SEQUENCE [LARGE SCALE GENOMIC DNA]</scope>
    <source>
        <strain evidence="10">cv. Cdm-0</strain>
    </source>
</reference>
<evidence type="ECO:0000256" key="6">
    <source>
        <dbReference type="ARBA" id="ARBA00023136"/>
    </source>
</evidence>
<dbReference type="EMBL" id="LR881466">
    <property type="protein sequence ID" value="CAD5312088.1"/>
    <property type="molecule type" value="Genomic_DNA"/>
</dbReference>
<keyword evidence="3 7" id="KW-0812">Transmembrane</keyword>
<sequence>MLLEVVDAGSLFVLKSKGTWWHCGFHLTTSIVAPALLSLPYAFKFLGWAAGISCLVGGAAVTFYSYTLLSLTLEHHASLGNRYLRFRDMAHHILSPKWGRYYVGPIQMAVCYGVVIANALLGGQCLKAMYLVVQPNGEMKLFEFVIIFGCLLLVLAQFPSFHSLRYINSLSLLLCLLYSASAAAASIYIGKEPNAPEKDYTIVGDPETRVFGIFNAMAIIATTYGNGIIPEIQATISAPVKGKMMKGLCMCYLVVIMTFFTVAITGYWAFGKKANGLIFTNFLNAETNHYFVPTWFIFLVNLFTVLQLSAVAVVYLQPINDILESVISDPTKKEFSIRNVIPRLVVRSLFVVMATIVAAMLPFFGDVNSLLGAFGFIPLDFVLPVVFFNFTFKPSKKSFIFWINTVIAVVFSCLGVIAMVAAHRSVSALNKHHQGLFSLTRYENHDSLPSQMPALRSTTRSFLDFYKFGNKKAIEDERARLNDEMNRGYFADMKEFKEHGGKIAAANKTIIPAASAIKFPVLAVTFSNGKSLKLPIAPNSNEVDTESLVVPKVSLVCLSFRASSQEMISSWSKPFLESFGNRKDLQLFEVSFIDKWLLGLAPIRKLLLRVLQKPNNNENSVLQRQVGYAFGDHYYFRKEIKVLNLLTGYILLLDKSGRIRWQGFGTATPEEVSQLLSCTSLLLEDQ</sequence>
<evidence type="ECO:0000313" key="9">
    <source>
        <dbReference type="EMBL" id="CAD5312088.1"/>
    </source>
</evidence>
<evidence type="ECO:0000256" key="7">
    <source>
        <dbReference type="SAM" id="Phobius"/>
    </source>
</evidence>
<dbReference type="PANTHER" id="PTHR28106:SF1">
    <property type="entry name" value="MITOCHONDRIAL ATPASE COMPLEX SUBUNIT ATP10"/>
    <property type="match status" value="1"/>
</dbReference>
<comment type="subcellular location">
    <subcellularLocation>
        <location evidence="1">Membrane</location>
    </subcellularLocation>
</comment>
<dbReference type="Pfam" id="PF01490">
    <property type="entry name" value="Aa_trans"/>
    <property type="match status" value="1"/>
</dbReference>
<evidence type="ECO:0000256" key="3">
    <source>
        <dbReference type="ARBA" id="ARBA00022692"/>
    </source>
</evidence>
<name>A0A7G2DSW7_ARATH</name>
<dbReference type="PANTHER" id="PTHR28106">
    <property type="entry name" value="MITOCHONDRIAL ATPASE COMPLEX SUBUNIT ATP10"/>
    <property type="match status" value="1"/>
</dbReference>
<feature type="transmembrane region" description="Helical" evidence="7">
    <location>
        <begin position="101"/>
        <end position="121"/>
    </location>
</feature>
<evidence type="ECO:0000256" key="1">
    <source>
        <dbReference type="ARBA" id="ARBA00004370"/>
    </source>
</evidence>
<feature type="transmembrane region" description="Helical" evidence="7">
    <location>
        <begin position="399"/>
        <end position="422"/>
    </location>
</feature>